<dbReference type="Proteomes" id="UP000008556">
    <property type="component" value="Chromosome"/>
</dbReference>
<dbReference type="AlphaFoldDB" id="A0A6C6Z0S4"/>
<accession>A0A6C6Z0S4</accession>
<protein>
    <submittedName>
        <fullName evidence="1">Uncharacterized protein</fullName>
    </submittedName>
</protein>
<dbReference type="EMBL" id="CP000886">
    <property type="protein sequence ID" value="ABX66715.1"/>
    <property type="molecule type" value="Genomic_DNA"/>
</dbReference>
<proteinExistence type="predicted"/>
<sequence length="35" mass="4068">MPTDEQNWRGVKDVTTIKPARLNGWLISGSLKRWI</sequence>
<dbReference type="KEGG" id="spq:SPAB_01305"/>
<organism evidence="1 2">
    <name type="scientific">Salmonella paratyphi B (strain ATCC BAA-1250 / SPB7)</name>
    <dbReference type="NCBI Taxonomy" id="1016998"/>
    <lineage>
        <taxon>Bacteria</taxon>
        <taxon>Pseudomonadati</taxon>
        <taxon>Pseudomonadota</taxon>
        <taxon>Gammaproteobacteria</taxon>
        <taxon>Enterobacterales</taxon>
        <taxon>Enterobacteriaceae</taxon>
        <taxon>Salmonella</taxon>
    </lineage>
</organism>
<name>A0A6C6Z0S4_SALPB</name>
<gene>
    <name evidence="1" type="ordered locus">SPAB_01305</name>
</gene>
<reference evidence="1 2" key="1">
    <citation type="submission" date="2007-11" db="EMBL/GenBank/DDBJ databases">
        <authorList>
            <consortium name="The Salmonella enterica serovar Paratyphi B Genome Sequencing Project"/>
            <person name="McClelland M."/>
            <person name="Sanderson E.K."/>
            <person name="Porwollik S."/>
            <person name="Spieth J."/>
            <person name="Clifton W.S."/>
            <person name="Fulton R."/>
            <person name="Cordes M."/>
            <person name="Wollam A."/>
            <person name="Shah N."/>
            <person name="Pepin K."/>
            <person name="Bhonagiri V."/>
            <person name="Nash W."/>
            <person name="Johnson M."/>
            <person name="Thiruvilangam P."/>
            <person name="Wilson R."/>
        </authorList>
    </citation>
    <scope>NUCLEOTIDE SEQUENCE [LARGE SCALE GENOMIC DNA]</scope>
    <source>
        <strain evidence="2">ATCC BAA-1250 / SPB7</strain>
    </source>
</reference>
<evidence type="ECO:0000313" key="2">
    <source>
        <dbReference type="Proteomes" id="UP000008556"/>
    </source>
</evidence>
<evidence type="ECO:0000313" key="1">
    <source>
        <dbReference type="EMBL" id="ABX66715.1"/>
    </source>
</evidence>